<evidence type="ECO:0000313" key="8">
    <source>
        <dbReference type="EMBL" id="MBV7390782.1"/>
    </source>
</evidence>
<keyword evidence="4 7" id="KW-1133">Transmembrane helix</keyword>
<feature type="transmembrane region" description="Helical" evidence="7">
    <location>
        <begin position="216"/>
        <end position="235"/>
    </location>
</feature>
<evidence type="ECO:0000256" key="6">
    <source>
        <dbReference type="SAM" id="MobiDB-lite"/>
    </source>
</evidence>
<keyword evidence="3 7" id="KW-0812">Transmembrane</keyword>
<dbReference type="PIRSF" id="PIRSF038958">
    <property type="entry name" value="PG_synth_SpoVB"/>
    <property type="match status" value="1"/>
</dbReference>
<feature type="transmembrane region" description="Helical" evidence="7">
    <location>
        <begin position="289"/>
        <end position="313"/>
    </location>
</feature>
<dbReference type="RefSeq" id="WP_218325835.1">
    <property type="nucleotide sequence ID" value="NZ_JAHUZB010000003.1"/>
</dbReference>
<dbReference type="Pfam" id="PF01943">
    <property type="entry name" value="Polysacc_synt"/>
    <property type="match status" value="1"/>
</dbReference>
<feature type="transmembrane region" description="Helical" evidence="7">
    <location>
        <begin position="511"/>
        <end position="533"/>
    </location>
</feature>
<protein>
    <submittedName>
        <fullName evidence="8">Polysaccharide biosynthesis protein</fullName>
    </submittedName>
</protein>
<dbReference type="Proteomes" id="UP000774130">
    <property type="component" value="Unassembled WGS sequence"/>
</dbReference>
<gene>
    <name evidence="8" type="ORF">KUA55_08830</name>
</gene>
<keyword evidence="2" id="KW-1003">Cell membrane</keyword>
<evidence type="ECO:0000256" key="4">
    <source>
        <dbReference type="ARBA" id="ARBA00022989"/>
    </source>
</evidence>
<dbReference type="PANTHER" id="PTHR30250">
    <property type="entry name" value="PST FAMILY PREDICTED COLANIC ACID TRANSPORTER"/>
    <property type="match status" value="1"/>
</dbReference>
<feature type="transmembrane region" description="Helical" evidence="7">
    <location>
        <begin position="175"/>
        <end position="195"/>
    </location>
</feature>
<dbReference type="CDD" id="cd13124">
    <property type="entry name" value="MATE_SpoVB_like"/>
    <property type="match status" value="1"/>
</dbReference>
<comment type="subcellular location">
    <subcellularLocation>
        <location evidence="1">Cell membrane</location>
        <topology evidence="1">Multi-pass membrane protein</topology>
    </subcellularLocation>
</comment>
<feature type="transmembrane region" description="Helical" evidence="7">
    <location>
        <begin position="454"/>
        <end position="473"/>
    </location>
</feature>
<evidence type="ECO:0000256" key="2">
    <source>
        <dbReference type="ARBA" id="ARBA00022475"/>
    </source>
</evidence>
<feature type="transmembrane region" description="Helical" evidence="7">
    <location>
        <begin position="247"/>
        <end position="265"/>
    </location>
</feature>
<feature type="compositionally biased region" description="Polar residues" evidence="6">
    <location>
        <begin position="45"/>
        <end position="58"/>
    </location>
</feature>
<evidence type="ECO:0000256" key="1">
    <source>
        <dbReference type="ARBA" id="ARBA00004651"/>
    </source>
</evidence>
<proteinExistence type="predicted"/>
<name>A0ABS6TD16_9ENTE</name>
<feature type="transmembrane region" description="Helical" evidence="7">
    <location>
        <begin position="347"/>
        <end position="367"/>
    </location>
</feature>
<feature type="transmembrane region" description="Helical" evidence="7">
    <location>
        <begin position="545"/>
        <end position="565"/>
    </location>
</feature>
<dbReference type="InterPro" id="IPR050833">
    <property type="entry name" value="Poly_Biosynth_Transport"/>
</dbReference>
<evidence type="ECO:0000256" key="5">
    <source>
        <dbReference type="ARBA" id="ARBA00023136"/>
    </source>
</evidence>
<accession>A0ABS6TD16</accession>
<evidence type="ECO:0000256" key="7">
    <source>
        <dbReference type="SAM" id="Phobius"/>
    </source>
</evidence>
<feature type="transmembrane region" description="Helical" evidence="7">
    <location>
        <begin position="66"/>
        <end position="89"/>
    </location>
</feature>
<evidence type="ECO:0000313" key="9">
    <source>
        <dbReference type="Proteomes" id="UP000774130"/>
    </source>
</evidence>
<keyword evidence="9" id="KW-1185">Reference proteome</keyword>
<feature type="transmembrane region" description="Helical" evidence="7">
    <location>
        <begin position="145"/>
        <end position="169"/>
    </location>
</feature>
<feature type="region of interest" description="Disordered" evidence="6">
    <location>
        <begin position="1"/>
        <end position="58"/>
    </location>
</feature>
<dbReference type="EMBL" id="JAHUZB010000003">
    <property type="protein sequence ID" value="MBV7390782.1"/>
    <property type="molecule type" value="Genomic_DNA"/>
</dbReference>
<dbReference type="InterPro" id="IPR024923">
    <property type="entry name" value="PG_synth_SpoVB"/>
</dbReference>
<feature type="transmembrane region" description="Helical" evidence="7">
    <location>
        <begin position="479"/>
        <end position="499"/>
    </location>
</feature>
<organism evidence="8 9">
    <name type="scientific">Enterococcus alishanensis</name>
    <dbReference type="NCBI Taxonomy" id="1303817"/>
    <lineage>
        <taxon>Bacteria</taxon>
        <taxon>Bacillati</taxon>
        <taxon>Bacillota</taxon>
        <taxon>Bacilli</taxon>
        <taxon>Lactobacillales</taxon>
        <taxon>Enterococcaceae</taxon>
        <taxon>Enterococcus</taxon>
    </lineage>
</organism>
<feature type="transmembrane region" description="Helical" evidence="7">
    <location>
        <begin position="419"/>
        <end position="442"/>
    </location>
</feature>
<evidence type="ECO:0000256" key="3">
    <source>
        <dbReference type="ARBA" id="ARBA00022692"/>
    </source>
</evidence>
<feature type="transmembrane region" description="Helical" evidence="7">
    <location>
        <begin position="388"/>
        <end position="407"/>
    </location>
</feature>
<reference evidence="8 9" key="1">
    <citation type="submission" date="2021-06" db="EMBL/GenBank/DDBJ databases">
        <title>Enterococcus alishanensis sp. nov., a novel lactic acid bacterium isolated from fresh coffee beans.</title>
        <authorList>
            <person name="Chen Y.-S."/>
        </authorList>
    </citation>
    <scope>NUCLEOTIDE SEQUENCE [LARGE SCALE GENOMIC DNA]</scope>
    <source>
        <strain evidence="8 9">ALS3</strain>
    </source>
</reference>
<feature type="transmembrane region" description="Helical" evidence="7">
    <location>
        <begin position="105"/>
        <end position="124"/>
    </location>
</feature>
<dbReference type="InterPro" id="IPR002797">
    <property type="entry name" value="Polysacc_synth"/>
</dbReference>
<keyword evidence="5 7" id="KW-0472">Membrane</keyword>
<sequence length="588" mass="64822">MTEENNFDETKIYDPQAFQEQLEKAQQSEKTNSRAARRQKEEKAPTNSKKTQKPTSAQGQMVQSTAWLTFGNITSRLLGAVYMIPWIIWLGSDADVANALFSKGYNIYALFLMISTAGIPAAVAKQTARYNSMNEYKLSRDLLFYTLRLMMVAGVICTLLMYFGAPILAEGNQDLIPVMRSLSVVLLIFPSMSVLRGFFQGNSNMKPYALSQIVEQIARVVYLLAATYLIMKIGSGDYRSAVVQSTFAAFIGVICAFAVLLYSLFKNRRAYRQEILESDNKISFSGRQLVWQMVLQAVPFIVIGSGTSIFKIIDQYTFENTMALFTNYSPRELTSLFALVSANPDKLSMVVIALGTALATAGLPLITEKFTQKDKAGLSHLVSNNLQLFFFVMAPATLGMIVLSYPLNTLFYWPDQLGSNLLIASCISGILMGLFIVTSTMLQGMDGNKVTMRLLGIAVLVKLITQVPLIFLFKSYGPLIATFVGLLVGNMFIIDQIHVRSQFDFKATAKGVIKTFGMALIMAVVASVVRFGLSLVLSSDSKVQSMIIILITAAVGALVYSLLALKTRTADQLLGSRVAGIRRRLGMK</sequence>
<comment type="caution">
    <text evidence="8">The sequence shown here is derived from an EMBL/GenBank/DDBJ whole genome shotgun (WGS) entry which is preliminary data.</text>
</comment>
<dbReference type="PANTHER" id="PTHR30250:SF21">
    <property type="entry name" value="LIPID II FLIPPASE MURJ"/>
    <property type="match status" value="1"/>
</dbReference>